<feature type="transmembrane region" description="Helical" evidence="1">
    <location>
        <begin position="443"/>
        <end position="463"/>
    </location>
</feature>
<dbReference type="Gene3D" id="1.20.1250.20">
    <property type="entry name" value="MFS general substrate transporter like domains"/>
    <property type="match status" value="2"/>
</dbReference>
<feature type="transmembrane region" description="Helical" evidence="1">
    <location>
        <begin position="12"/>
        <end position="38"/>
    </location>
</feature>
<dbReference type="InterPro" id="IPR050327">
    <property type="entry name" value="Proton-linked_MCT"/>
</dbReference>
<keyword evidence="1" id="KW-0472">Membrane</keyword>
<feature type="transmembrane region" description="Helical" evidence="1">
    <location>
        <begin position="82"/>
        <end position="100"/>
    </location>
</feature>
<accession>A0A9N9QK27</accession>
<name>A0A9N9QK27_9CUCU</name>
<reference evidence="2" key="1">
    <citation type="submission" date="2022-01" db="EMBL/GenBank/DDBJ databases">
        <authorList>
            <person name="King R."/>
        </authorList>
    </citation>
    <scope>NUCLEOTIDE SEQUENCE</scope>
</reference>
<dbReference type="InterPro" id="IPR011701">
    <property type="entry name" value="MFS"/>
</dbReference>
<protein>
    <submittedName>
        <fullName evidence="2">Uncharacterized protein</fullName>
    </submittedName>
</protein>
<feature type="transmembrane region" description="Helical" evidence="1">
    <location>
        <begin position="140"/>
        <end position="159"/>
    </location>
</feature>
<evidence type="ECO:0000313" key="3">
    <source>
        <dbReference type="Proteomes" id="UP001152799"/>
    </source>
</evidence>
<evidence type="ECO:0000256" key="1">
    <source>
        <dbReference type="SAM" id="Phobius"/>
    </source>
</evidence>
<dbReference type="Proteomes" id="UP001152799">
    <property type="component" value="Chromosome 11"/>
</dbReference>
<dbReference type="AlphaFoldDB" id="A0A9N9QK27"/>
<sequence>METILEPPDGGYGWVIVFASVLNNFIMVPLIQNVVLIFKDKMVEIDMTITQMWFTLNVHTCVGQITGLINNSLLQRFGYRKVTLAGVTLVFFGLSMSSWIHNYLGFMLNVGLVTAFGVGLNMSSYTLAIKSYFHQNRNKAFGLSMTLTALGPILMPQILNVLIQNYHPDGVILILAGIIAHGYIAACLLQPVKNHKIKVIRNEEIVEKKVEDDLETEALDELIMPEPGLRPYQLFPPKEFLSNRKFRRKDSIISISYEQEHAAIMGMDSTLGGSLYSLESVGQPRSPMSPKYLTKTTWWKSEDSINLQSCYDIFDDEPVVEAKKEVKTKSEKGLDDKFHFEERKINRGFNINSLPWYKRWFYQTIELFGLDIFFDLRYVNIMIGISLAIISEMNFTVLLPFLLFEYSLSISEIAAFLSILGAADILFRFSAPHIGDCFNQSSRIMIILVLAGAIISRFALIYISHYPTILIIAFMLGCIKGLRVVYMSLVIPSYVPKERLASASAIQIISNSLLTLIGGHAIGVTRTKTGSYIYCVVLLNCLTAATIVMWSVDILCKKLYRKKRLESNVSNVVDANEMY</sequence>
<dbReference type="GO" id="GO:0008028">
    <property type="term" value="F:monocarboxylic acid transmembrane transporter activity"/>
    <property type="evidence" value="ECO:0007669"/>
    <property type="project" value="TreeGrafter"/>
</dbReference>
<feature type="transmembrane region" description="Helical" evidence="1">
    <location>
        <begin position="378"/>
        <end position="401"/>
    </location>
</feature>
<feature type="transmembrane region" description="Helical" evidence="1">
    <location>
        <begin position="171"/>
        <end position="192"/>
    </location>
</feature>
<feature type="transmembrane region" description="Helical" evidence="1">
    <location>
        <begin position="106"/>
        <end position="128"/>
    </location>
</feature>
<proteinExistence type="predicted"/>
<keyword evidence="1" id="KW-1133">Transmembrane helix</keyword>
<dbReference type="SUPFAM" id="SSF103473">
    <property type="entry name" value="MFS general substrate transporter"/>
    <property type="match status" value="1"/>
</dbReference>
<evidence type="ECO:0000313" key="2">
    <source>
        <dbReference type="EMBL" id="CAG9761869.1"/>
    </source>
</evidence>
<keyword evidence="3" id="KW-1185">Reference proteome</keyword>
<feature type="transmembrane region" description="Helical" evidence="1">
    <location>
        <begin position="413"/>
        <end position="431"/>
    </location>
</feature>
<dbReference type="PANTHER" id="PTHR11360:SF237">
    <property type="entry name" value="MONOCARBOXYLATE TRANSPORTER 12-B-LIKE PROTEIN"/>
    <property type="match status" value="1"/>
</dbReference>
<dbReference type="OrthoDB" id="410267at2759"/>
<dbReference type="InterPro" id="IPR036259">
    <property type="entry name" value="MFS_trans_sf"/>
</dbReference>
<gene>
    <name evidence="2" type="ORF">CEUTPL_LOCUS2562</name>
</gene>
<dbReference type="PANTHER" id="PTHR11360">
    <property type="entry name" value="MONOCARBOXYLATE TRANSPORTER"/>
    <property type="match status" value="1"/>
</dbReference>
<dbReference type="Pfam" id="PF07690">
    <property type="entry name" value="MFS_1"/>
    <property type="match status" value="2"/>
</dbReference>
<dbReference type="EMBL" id="OU892287">
    <property type="protein sequence ID" value="CAG9761869.1"/>
    <property type="molecule type" value="Genomic_DNA"/>
</dbReference>
<feature type="transmembrane region" description="Helical" evidence="1">
    <location>
        <begin position="503"/>
        <end position="525"/>
    </location>
</feature>
<keyword evidence="1" id="KW-0812">Transmembrane</keyword>
<feature type="transmembrane region" description="Helical" evidence="1">
    <location>
        <begin position="469"/>
        <end position="491"/>
    </location>
</feature>
<feature type="transmembrane region" description="Helical" evidence="1">
    <location>
        <begin position="531"/>
        <end position="556"/>
    </location>
</feature>
<organism evidence="2 3">
    <name type="scientific">Ceutorhynchus assimilis</name>
    <name type="common">cabbage seed weevil</name>
    <dbReference type="NCBI Taxonomy" id="467358"/>
    <lineage>
        <taxon>Eukaryota</taxon>
        <taxon>Metazoa</taxon>
        <taxon>Ecdysozoa</taxon>
        <taxon>Arthropoda</taxon>
        <taxon>Hexapoda</taxon>
        <taxon>Insecta</taxon>
        <taxon>Pterygota</taxon>
        <taxon>Neoptera</taxon>
        <taxon>Endopterygota</taxon>
        <taxon>Coleoptera</taxon>
        <taxon>Polyphaga</taxon>
        <taxon>Cucujiformia</taxon>
        <taxon>Curculionidae</taxon>
        <taxon>Ceutorhynchinae</taxon>
        <taxon>Ceutorhynchus</taxon>
    </lineage>
</organism>